<dbReference type="InterPro" id="IPR032837">
    <property type="entry name" value="G1PDH"/>
</dbReference>
<evidence type="ECO:0000256" key="9">
    <source>
        <dbReference type="ARBA" id="ARBA00023264"/>
    </source>
</evidence>
<keyword evidence="6" id="KW-0520">NAD</keyword>
<dbReference type="PANTHER" id="PTHR43616">
    <property type="entry name" value="GLYCEROL DEHYDROGENASE"/>
    <property type="match status" value="1"/>
</dbReference>
<name>A0A1I3A6U9_9SPHI</name>
<evidence type="ECO:0000256" key="1">
    <source>
        <dbReference type="ARBA" id="ARBA00022490"/>
    </source>
</evidence>
<evidence type="ECO:0000313" key="10">
    <source>
        <dbReference type="EMBL" id="SFH45784.1"/>
    </source>
</evidence>
<dbReference type="PANTHER" id="PTHR43616:SF5">
    <property type="entry name" value="GLYCEROL DEHYDROGENASE 1"/>
    <property type="match status" value="1"/>
</dbReference>
<organism evidence="10 11">
    <name type="scientific">Pedobacter insulae</name>
    <dbReference type="NCBI Taxonomy" id="414048"/>
    <lineage>
        <taxon>Bacteria</taxon>
        <taxon>Pseudomonadati</taxon>
        <taxon>Bacteroidota</taxon>
        <taxon>Sphingobacteriia</taxon>
        <taxon>Sphingobacteriales</taxon>
        <taxon>Sphingobacteriaceae</taxon>
        <taxon>Pedobacter</taxon>
    </lineage>
</organism>
<keyword evidence="1" id="KW-0963">Cytoplasm</keyword>
<keyword evidence="2" id="KW-0444">Lipid biosynthesis</keyword>
<evidence type="ECO:0000256" key="2">
    <source>
        <dbReference type="ARBA" id="ARBA00022516"/>
    </source>
</evidence>
<evidence type="ECO:0000313" key="11">
    <source>
        <dbReference type="Proteomes" id="UP000199666"/>
    </source>
</evidence>
<dbReference type="Proteomes" id="UP000199666">
    <property type="component" value="Unassembled WGS sequence"/>
</dbReference>
<protein>
    <submittedName>
        <fullName evidence="10">Glycerol-1-phosphate dehydrogenase [NAD(P)+]</fullName>
    </submittedName>
</protein>
<dbReference type="AlphaFoldDB" id="A0A1I3A6U9"/>
<dbReference type="InterPro" id="IPR016205">
    <property type="entry name" value="Glycerol_DH"/>
</dbReference>
<keyword evidence="8" id="KW-0594">Phospholipid biosynthesis</keyword>
<keyword evidence="11" id="KW-1185">Reference proteome</keyword>
<keyword evidence="9" id="KW-1208">Phospholipid metabolism</keyword>
<keyword evidence="4" id="KW-0521">NADP</keyword>
<proteinExistence type="predicted"/>
<evidence type="ECO:0000256" key="4">
    <source>
        <dbReference type="ARBA" id="ARBA00022857"/>
    </source>
</evidence>
<accession>A0A1I3A6U9</accession>
<keyword evidence="3" id="KW-0479">Metal-binding</keyword>
<keyword evidence="7" id="KW-0443">Lipid metabolism</keyword>
<dbReference type="SUPFAM" id="SSF56796">
    <property type="entry name" value="Dehydroquinate synthase-like"/>
    <property type="match status" value="1"/>
</dbReference>
<gene>
    <name evidence="10" type="ORF">SAMN04489864_11350</name>
</gene>
<evidence type="ECO:0000256" key="8">
    <source>
        <dbReference type="ARBA" id="ARBA00023209"/>
    </source>
</evidence>
<evidence type="ECO:0000256" key="3">
    <source>
        <dbReference type="ARBA" id="ARBA00022723"/>
    </source>
</evidence>
<sequence>MSNIENALTAARETKALKIGIGVLAGVAELFNEQFPGKKAVIVADRITFSIAGEEVFSRFKEAGIEQEEPFIFQAPHLYAEYAFVEELVLFLKTNNAIPVAIGSGTINDLTKLASHLSNRQYLCVATAASMDGYTAFGASITANGAKQTFNCPAPQACLADIAIICKAPSEMTASGYADLFAKVTAGADWILADQLQVEPIDQKAWSIIQDGLHQALADPEGVRKGDPEAITKLVEGLMLGGFAMQWSQSSRPASGAEHQFSHLWNMEAHLHNGEHISHGFQVSIGTLAITAFYESLLATNVEDLNVATSCEKWPTPTESDVAALKMFEGTDFSEVGLQETKAKYTNREELNAQLTLFKNDWEILKGRLTKQLVPLKEAKSRLALVGAPTEPEQIGISRERLRNTFIRAQFIRRRFTILDLAVRTGYLNQWLNSLFGKDGIWEIGQANIKT</sequence>
<dbReference type="GO" id="GO:0046872">
    <property type="term" value="F:metal ion binding"/>
    <property type="evidence" value="ECO:0007669"/>
    <property type="project" value="UniProtKB-KW"/>
</dbReference>
<evidence type="ECO:0000256" key="6">
    <source>
        <dbReference type="ARBA" id="ARBA00023027"/>
    </source>
</evidence>
<keyword evidence="5" id="KW-0560">Oxidoreductase</keyword>
<evidence type="ECO:0000256" key="7">
    <source>
        <dbReference type="ARBA" id="ARBA00023098"/>
    </source>
</evidence>
<dbReference type="EMBL" id="FOPP01000013">
    <property type="protein sequence ID" value="SFH45784.1"/>
    <property type="molecule type" value="Genomic_DNA"/>
</dbReference>
<dbReference type="RefSeq" id="WP_090997539.1">
    <property type="nucleotide sequence ID" value="NZ_FOPP01000013.1"/>
</dbReference>
<reference evidence="10 11" key="1">
    <citation type="submission" date="2016-10" db="EMBL/GenBank/DDBJ databases">
        <authorList>
            <person name="de Groot N.N."/>
        </authorList>
    </citation>
    <scope>NUCLEOTIDE SEQUENCE [LARGE SCALE GENOMIC DNA]</scope>
    <source>
        <strain evidence="10 11">DSM 18684</strain>
    </source>
</reference>
<dbReference type="CDD" id="cd08175">
    <property type="entry name" value="G1PDH"/>
    <property type="match status" value="1"/>
</dbReference>
<dbReference type="Gene3D" id="1.20.1090.10">
    <property type="entry name" value="Dehydroquinate synthase-like - alpha domain"/>
    <property type="match status" value="1"/>
</dbReference>
<dbReference type="OrthoDB" id="9763580at2"/>
<dbReference type="GO" id="GO:0016614">
    <property type="term" value="F:oxidoreductase activity, acting on CH-OH group of donors"/>
    <property type="evidence" value="ECO:0007669"/>
    <property type="project" value="InterPro"/>
</dbReference>
<dbReference type="GO" id="GO:0008654">
    <property type="term" value="P:phospholipid biosynthetic process"/>
    <property type="evidence" value="ECO:0007669"/>
    <property type="project" value="UniProtKB-KW"/>
</dbReference>
<evidence type="ECO:0000256" key="5">
    <source>
        <dbReference type="ARBA" id="ARBA00023002"/>
    </source>
</evidence>
<dbReference type="STRING" id="414048.SAMN04489864_11350"/>
<dbReference type="Pfam" id="PF13685">
    <property type="entry name" value="Fe-ADH_2"/>
    <property type="match status" value="1"/>
</dbReference>
<dbReference type="Gene3D" id="3.40.50.1970">
    <property type="match status" value="1"/>
</dbReference>